<dbReference type="PANTHER" id="PTHR43333">
    <property type="entry name" value="2-HACID_DH_C DOMAIN-CONTAINING PROTEIN"/>
    <property type="match status" value="1"/>
</dbReference>
<dbReference type="CDD" id="cd12180">
    <property type="entry name" value="2-Hacid_dh_15"/>
    <property type="match status" value="1"/>
</dbReference>
<proteinExistence type="predicted"/>
<dbReference type="Gene3D" id="3.40.50.720">
    <property type="entry name" value="NAD(P)-binding Rossmann-like Domain"/>
    <property type="match status" value="2"/>
</dbReference>
<evidence type="ECO:0000313" key="5">
    <source>
        <dbReference type="Proteomes" id="UP000277437"/>
    </source>
</evidence>
<feature type="domain" description="D-isomer specific 2-hydroxyacid dehydrogenase NAD-binding" evidence="3">
    <location>
        <begin position="113"/>
        <end position="282"/>
    </location>
</feature>
<dbReference type="GO" id="GO:0051287">
    <property type="term" value="F:NAD binding"/>
    <property type="evidence" value="ECO:0007669"/>
    <property type="project" value="InterPro"/>
</dbReference>
<dbReference type="AlphaFoldDB" id="A0AAX3FPF5"/>
<dbReference type="SUPFAM" id="SSF51735">
    <property type="entry name" value="NAD(P)-binding Rossmann-fold domains"/>
    <property type="match status" value="1"/>
</dbReference>
<dbReference type="EMBL" id="LR134334">
    <property type="protein sequence ID" value="VEF72156.1"/>
    <property type="molecule type" value="Genomic_DNA"/>
</dbReference>
<dbReference type="InterPro" id="IPR006140">
    <property type="entry name" value="D-isomer_DH_NAD-bd"/>
</dbReference>
<protein>
    <submittedName>
        <fullName evidence="4">D-isomer specific 2-hydroxyacid dehydrogenase</fullName>
        <ecNumber evidence="4">1.1.1.29</ecNumber>
    </submittedName>
</protein>
<evidence type="ECO:0000313" key="4">
    <source>
        <dbReference type="EMBL" id="VEF72156.1"/>
    </source>
</evidence>
<dbReference type="EC" id="1.1.1.29" evidence="4"/>
<dbReference type="Proteomes" id="UP000277437">
    <property type="component" value="Chromosome"/>
</dbReference>
<dbReference type="InterPro" id="IPR036291">
    <property type="entry name" value="NAD(P)-bd_dom_sf"/>
</dbReference>
<sequence>MTQLVIASQLDADFNAVIRQRLALTHPGAKVLDVPVGVPSDLPAEVSILLARPINVRGYLAPDTPPPGWPYALQWVQVVSSGIDFYPRWLFNGPPVSTLRGSGAENIAEFALAAIFAAAKHLPQIWVHDPHWNFTALTPLKGSTLGILGFGAIGRSLASKARALGLNVLALRQSQAPFEVEGVQAARDIHELFARSDHLVLAAPLTEATRHIVNREVLASAKPGLHLINIARGGLLDQEALLTALDSGRIGLASLDVTEPEPLPAGHPLYSHPRVRLSPHTSSVSTNSRHEIADGFLANLGRFLAGQPLENPANLERGY</sequence>
<organism evidence="4 5">
    <name type="scientific">Pseudomonas chlororaphis</name>
    <dbReference type="NCBI Taxonomy" id="587753"/>
    <lineage>
        <taxon>Bacteria</taxon>
        <taxon>Pseudomonadati</taxon>
        <taxon>Pseudomonadota</taxon>
        <taxon>Gammaproteobacteria</taxon>
        <taxon>Pseudomonadales</taxon>
        <taxon>Pseudomonadaceae</taxon>
        <taxon>Pseudomonas</taxon>
    </lineage>
</organism>
<keyword evidence="1 4" id="KW-0560">Oxidoreductase</keyword>
<keyword evidence="2" id="KW-0520">NAD</keyword>
<name>A0AAX3FPF5_9PSED</name>
<dbReference type="PANTHER" id="PTHR43333:SF1">
    <property type="entry name" value="D-ISOMER SPECIFIC 2-HYDROXYACID DEHYDROGENASE NAD-BINDING DOMAIN-CONTAINING PROTEIN"/>
    <property type="match status" value="1"/>
</dbReference>
<reference evidence="4 5" key="1">
    <citation type="submission" date="2018-12" db="EMBL/GenBank/DDBJ databases">
        <authorList>
            <consortium name="Pathogen Informatics"/>
        </authorList>
    </citation>
    <scope>NUCLEOTIDE SEQUENCE [LARGE SCALE GENOMIC DNA]</scope>
    <source>
        <strain evidence="4 5">NCTC7357</strain>
    </source>
</reference>
<evidence type="ECO:0000259" key="3">
    <source>
        <dbReference type="Pfam" id="PF02826"/>
    </source>
</evidence>
<dbReference type="RefSeq" id="WP_124324399.1">
    <property type="nucleotide sequence ID" value="NZ_CP118137.1"/>
</dbReference>
<accession>A0AAX3FPF5</accession>
<evidence type="ECO:0000256" key="2">
    <source>
        <dbReference type="ARBA" id="ARBA00023027"/>
    </source>
</evidence>
<dbReference type="Pfam" id="PF02826">
    <property type="entry name" value="2-Hacid_dh_C"/>
    <property type="match status" value="1"/>
</dbReference>
<dbReference type="GO" id="GO:0008465">
    <property type="term" value="F:hydroxypyruvate reductase (NADH) activity"/>
    <property type="evidence" value="ECO:0007669"/>
    <property type="project" value="UniProtKB-EC"/>
</dbReference>
<evidence type="ECO:0000256" key="1">
    <source>
        <dbReference type="ARBA" id="ARBA00023002"/>
    </source>
</evidence>
<gene>
    <name evidence="4" type="primary">hprA_1</name>
    <name evidence="4" type="ORF">NCTC7357_00390</name>
</gene>